<gene>
    <name evidence="2" type="ORF">PCOR1329_LOCUS74418</name>
</gene>
<feature type="compositionally biased region" description="Basic and acidic residues" evidence="1">
    <location>
        <begin position="1"/>
        <end position="11"/>
    </location>
</feature>
<evidence type="ECO:0000313" key="3">
    <source>
        <dbReference type="Proteomes" id="UP001189429"/>
    </source>
</evidence>
<feature type="non-terminal residue" evidence="2">
    <location>
        <position position="95"/>
    </location>
</feature>
<accession>A0ABN9X8H0</accession>
<evidence type="ECO:0000256" key="1">
    <source>
        <dbReference type="SAM" id="MobiDB-lite"/>
    </source>
</evidence>
<dbReference type="EMBL" id="CAUYUJ010020084">
    <property type="protein sequence ID" value="CAK0895748.1"/>
    <property type="molecule type" value="Genomic_DNA"/>
</dbReference>
<keyword evidence="3" id="KW-1185">Reference proteome</keyword>
<evidence type="ECO:0000313" key="2">
    <source>
        <dbReference type="EMBL" id="CAK0895748.1"/>
    </source>
</evidence>
<sequence>MKKAGRLEARKRLALKAQAAPQDAAEGGADAFDASRRRSSSPPKAKKMSLAKTAMARVSSEKNMQGGDAGFDHLEVECEVDRFNLCNELLEQARL</sequence>
<proteinExistence type="predicted"/>
<reference evidence="2" key="1">
    <citation type="submission" date="2023-10" db="EMBL/GenBank/DDBJ databases">
        <authorList>
            <person name="Chen Y."/>
            <person name="Shah S."/>
            <person name="Dougan E. K."/>
            <person name="Thang M."/>
            <person name="Chan C."/>
        </authorList>
    </citation>
    <scope>NUCLEOTIDE SEQUENCE [LARGE SCALE GENOMIC DNA]</scope>
</reference>
<name>A0ABN9X8H0_9DINO</name>
<feature type="compositionally biased region" description="Low complexity" evidence="1">
    <location>
        <begin position="15"/>
        <end position="32"/>
    </location>
</feature>
<organism evidence="2 3">
    <name type="scientific">Prorocentrum cordatum</name>
    <dbReference type="NCBI Taxonomy" id="2364126"/>
    <lineage>
        <taxon>Eukaryota</taxon>
        <taxon>Sar</taxon>
        <taxon>Alveolata</taxon>
        <taxon>Dinophyceae</taxon>
        <taxon>Prorocentrales</taxon>
        <taxon>Prorocentraceae</taxon>
        <taxon>Prorocentrum</taxon>
    </lineage>
</organism>
<feature type="region of interest" description="Disordered" evidence="1">
    <location>
        <begin position="1"/>
        <end position="68"/>
    </location>
</feature>
<comment type="caution">
    <text evidence="2">The sequence shown here is derived from an EMBL/GenBank/DDBJ whole genome shotgun (WGS) entry which is preliminary data.</text>
</comment>
<dbReference type="Proteomes" id="UP001189429">
    <property type="component" value="Unassembled WGS sequence"/>
</dbReference>
<protein>
    <submittedName>
        <fullName evidence="2">Uncharacterized protein</fullName>
    </submittedName>
</protein>